<reference evidence="1 2" key="1">
    <citation type="journal article" date="2019" name="Sci. Rep.">
        <title>Orb-weaving spider Araneus ventricosus genome elucidates the spidroin gene catalogue.</title>
        <authorList>
            <person name="Kono N."/>
            <person name="Nakamura H."/>
            <person name="Ohtoshi R."/>
            <person name="Moran D.A.P."/>
            <person name="Shinohara A."/>
            <person name="Yoshida Y."/>
            <person name="Fujiwara M."/>
            <person name="Mori M."/>
            <person name="Tomita M."/>
            <person name="Arakawa K."/>
        </authorList>
    </citation>
    <scope>NUCLEOTIDE SEQUENCE [LARGE SCALE GENOMIC DNA]</scope>
</reference>
<keyword evidence="2" id="KW-1185">Reference proteome</keyword>
<gene>
    <name evidence="1" type="ORF">AVEN_35159_1</name>
</gene>
<name>A0A4Y2HC30_ARAVE</name>
<dbReference type="AlphaFoldDB" id="A0A4Y2HC30"/>
<protein>
    <submittedName>
        <fullName evidence="1">Uncharacterized protein</fullName>
    </submittedName>
</protein>
<organism evidence="1 2">
    <name type="scientific">Araneus ventricosus</name>
    <name type="common">Orbweaver spider</name>
    <name type="synonym">Epeira ventricosa</name>
    <dbReference type="NCBI Taxonomy" id="182803"/>
    <lineage>
        <taxon>Eukaryota</taxon>
        <taxon>Metazoa</taxon>
        <taxon>Ecdysozoa</taxon>
        <taxon>Arthropoda</taxon>
        <taxon>Chelicerata</taxon>
        <taxon>Arachnida</taxon>
        <taxon>Araneae</taxon>
        <taxon>Araneomorphae</taxon>
        <taxon>Entelegynae</taxon>
        <taxon>Araneoidea</taxon>
        <taxon>Araneidae</taxon>
        <taxon>Araneus</taxon>
    </lineage>
</organism>
<dbReference type="Proteomes" id="UP000499080">
    <property type="component" value="Unassembled WGS sequence"/>
</dbReference>
<dbReference type="EMBL" id="BGPR01001838">
    <property type="protein sequence ID" value="GBM62855.1"/>
    <property type="molecule type" value="Genomic_DNA"/>
</dbReference>
<sequence length="118" mass="13666">MPFIYNKLKLTFTCSLETHANFRNPNNWIRCRLKVEVRGERAGVSRYEQASKNAQSAGKRPNTVYSLLSVRELSGLRIIRAHSGLTKKFKEKHFHAYHACKIDVDVRSRDSFLEISEP</sequence>
<proteinExistence type="predicted"/>
<evidence type="ECO:0000313" key="2">
    <source>
        <dbReference type="Proteomes" id="UP000499080"/>
    </source>
</evidence>
<evidence type="ECO:0000313" key="1">
    <source>
        <dbReference type="EMBL" id="GBM62855.1"/>
    </source>
</evidence>
<accession>A0A4Y2HC30</accession>
<comment type="caution">
    <text evidence="1">The sequence shown here is derived from an EMBL/GenBank/DDBJ whole genome shotgun (WGS) entry which is preliminary data.</text>
</comment>